<comment type="caution">
    <text evidence="2">The sequence shown here is derived from an EMBL/GenBank/DDBJ whole genome shotgun (WGS) entry which is preliminary data.</text>
</comment>
<keyword evidence="1" id="KW-0175">Coiled coil</keyword>
<keyword evidence="3" id="KW-1185">Reference proteome</keyword>
<dbReference type="EMBL" id="JAMDKS010000002">
    <property type="protein sequence ID" value="MEE6111802.1"/>
    <property type="molecule type" value="Genomic_DNA"/>
</dbReference>
<dbReference type="RefSeq" id="WP_194750409.1">
    <property type="nucleotide sequence ID" value="NZ_JACEWB010000002.1"/>
</dbReference>
<protein>
    <recommendedName>
        <fullName evidence="4">Lipoprotein HlpB</fullName>
    </recommendedName>
</protein>
<feature type="coiled-coil region" evidence="1">
    <location>
        <begin position="44"/>
        <end position="104"/>
    </location>
</feature>
<dbReference type="Proteomes" id="UP001352533">
    <property type="component" value="Unassembled WGS sequence"/>
</dbReference>
<reference evidence="2 3" key="1">
    <citation type="journal article" date="2022" name="Front. Microbiol.">
        <title>Commensal bacteria contribute to the growth of multidrug-resistant Avibacterium paragallinarum in chickens.</title>
        <authorList>
            <person name="Zhu J."/>
            <person name="Chen Y."/>
            <person name="Wu Y."/>
            <person name="Wang Y."/>
            <person name="Zhu K."/>
        </authorList>
    </citation>
    <scope>NUCLEOTIDE SEQUENCE [LARGE SCALE GENOMIC DNA]</scope>
    <source>
        <strain evidence="2 3">AV12</strain>
    </source>
</reference>
<sequence>MNKIIKFSAAALLTLFIVGCNKEEPAVNNDKQPQAQASATADVNNAQQEAYQALQNQITLVKNLSEELKKDSAALLANPTEEGIKQLNAKTAKTNEEVQVLEKLKAEYVEKYGQKAQ</sequence>
<evidence type="ECO:0000256" key="1">
    <source>
        <dbReference type="SAM" id="Coils"/>
    </source>
</evidence>
<accession>A0ABU7QLY5</accession>
<proteinExistence type="predicted"/>
<evidence type="ECO:0008006" key="4">
    <source>
        <dbReference type="Google" id="ProtNLM"/>
    </source>
</evidence>
<evidence type="ECO:0000313" key="3">
    <source>
        <dbReference type="Proteomes" id="UP001352533"/>
    </source>
</evidence>
<dbReference type="PROSITE" id="PS51257">
    <property type="entry name" value="PROKAR_LIPOPROTEIN"/>
    <property type="match status" value="1"/>
</dbReference>
<name>A0ABU7QLY5_AVIPA</name>
<organism evidence="2 3">
    <name type="scientific">Avibacterium paragallinarum</name>
    <name type="common">Haemophilus gallinarum</name>
    <dbReference type="NCBI Taxonomy" id="728"/>
    <lineage>
        <taxon>Bacteria</taxon>
        <taxon>Pseudomonadati</taxon>
        <taxon>Pseudomonadota</taxon>
        <taxon>Gammaproteobacteria</taxon>
        <taxon>Pasteurellales</taxon>
        <taxon>Pasteurellaceae</taxon>
        <taxon>Avibacterium</taxon>
    </lineage>
</organism>
<gene>
    <name evidence="2" type="ORF">M5S25_01055</name>
</gene>
<evidence type="ECO:0000313" key="2">
    <source>
        <dbReference type="EMBL" id="MEE6111802.1"/>
    </source>
</evidence>